<dbReference type="PANTHER" id="PTHR22776">
    <property type="entry name" value="MARVEL-CONTAINING POTENTIAL LIPID RAFT-ASSOCIATED PROTEIN"/>
    <property type="match status" value="1"/>
</dbReference>
<evidence type="ECO:0000256" key="3">
    <source>
        <dbReference type="ARBA" id="ARBA00022989"/>
    </source>
</evidence>
<evidence type="ECO:0000313" key="8">
    <source>
        <dbReference type="Proteomes" id="UP000887569"/>
    </source>
</evidence>
<dbReference type="InterPro" id="IPR050578">
    <property type="entry name" value="MARVEL-CKLF_proteins"/>
</dbReference>
<feature type="domain" description="MARVEL" evidence="7">
    <location>
        <begin position="7"/>
        <end position="138"/>
    </location>
</feature>
<comment type="subcellular location">
    <subcellularLocation>
        <location evidence="1">Membrane</location>
        <topology evidence="1">Multi-pass membrane protein</topology>
    </subcellularLocation>
</comment>
<keyword evidence="4 5" id="KW-0472">Membrane</keyword>
<dbReference type="Pfam" id="PF01284">
    <property type="entry name" value="MARVEL"/>
    <property type="match status" value="1"/>
</dbReference>
<dbReference type="Proteomes" id="UP000887569">
    <property type="component" value="Unplaced"/>
</dbReference>
<organism evidence="8 9">
    <name type="scientific">Parascaris univalens</name>
    <name type="common">Nematode worm</name>
    <dbReference type="NCBI Taxonomy" id="6257"/>
    <lineage>
        <taxon>Eukaryota</taxon>
        <taxon>Metazoa</taxon>
        <taxon>Ecdysozoa</taxon>
        <taxon>Nematoda</taxon>
        <taxon>Chromadorea</taxon>
        <taxon>Rhabditida</taxon>
        <taxon>Spirurina</taxon>
        <taxon>Ascaridomorpha</taxon>
        <taxon>Ascaridoidea</taxon>
        <taxon>Ascarididae</taxon>
        <taxon>Parascaris</taxon>
    </lineage>
</organism>
<dbReference type="PROSITE" id="PS51225">
    <property type="entry name" value="MARVEL"/>
    <property type="match status" value="1"/>
</dbReference>
<name>A0A915AL03_PARUN</name>
<keyword evidence="3 6" id="KW-1133">Transmembrane helix</keyword>
<evidence type="ECO:0000256" key="6">
    <source>
        <dbReference type="SAM" id="Phobius"/>
    </source>
</evidence>
<feature type="transmembrane region" description="Helical" evidence="6">
    <location>
        <begin position="112"/>
        <end position="134"/>
    </location>
</feature>
<dbReference type="GO" id="GO:0016020">
    <property type="term" value="C:membrane"/>
    <property type="evidence" value="ECO:0007669"/>
    <property type="project" value="UniProtKB-SubCell"/>
</dbReference>
<evidence type="ECO:0000256" key="1">
    <source>
        <dbReference type="ARBA" id="ARBA00004141"/>
    </source>
</evidence>
<protein>
    <submittedName>
        <fullName evidence="9">MARVEL domain-containing protein</fullName>
    </submittedName>
</protein>
<feature type="transmembrane region" description="Helical" evidence="6">
    <location>
        <begin position="42"/>
        <end position="63"/>
    </location>
</feature>
<dbReference type="AlphaFoldDB" id="A0A915AL03"/>
<dbReference type="InterPro" id="IPR008253">
    <property type="entry name" value="Marvel"/>
</dbReference>
<accession>A0A915AL03</accession>
<evidence type="ECO:0000256" key="4">
    <source>
        <dbReference type="ARBA" id="ARBA00023136"/>
    </source>
</evidence>
<keyword evidence="8" id="KW-1185">Reference proteome</keyword>
<proteinExistence type="predicted"/>
<evidence type="ECO:0000259" key="7">
    <source>
        <dbReference type="PROSITE" id="PS51225"/>
    </source>
</evidence>
<dbReference type="PANTHER" id="PTHR22776:SF49">
    <property type="entry name" value="MARVEL DOMAIN-CONTAINING PROTEIN"/>
    <property type="match status" value="1"/>
</dbReference>
<evidence type="ECO:0000256" key="2">
    <source>
        <dbReference type="ARBA" id="ARBA00022692"/>
    </source>
</evidence>
<evidence type="ECO:0000256" key="5">
    <source>
        <dbReference type="PROSITE-ProRule" id="PRU00581"/>
    </source>
</evidence>
<feature type="transmembrane region" description="Helical" evidence="6">
    <location>
        <begin position="17"/>
        <end position="36"/>
    </location>
</feature>
<keyword evidence="2 5" id="KW-0812">Transmembrane</keyword>
<reference evidence="9" key="1">
    <citation type="submission" date="2022-11" db="UniProtKB">
        <authorList>
            <consortium name="WormBaseParasite"/>
        </authorList>
    </citation>
    <scope>IDENTIFICATION</scope>
</reference>
<sequence length="161" mass="17932">MPLNIGRFCALPNILKIFHMAFTIAVMISIGTAAYKPPGTEFIWFTTTFMLIIGFVTVVLFALQIEQLVIPNRCCSWPIFETLYSILASILYFISVWLCVNGAENNDDSTPFIVAAFFCFGNFIVFGFNSVLFLRIFLTERRRADGAGSIPTSGTPNYGSP</sequence>
<evidence type="ECO:0000313" key="9">
    <source>
        <dbReference type="WBParaSite" id="PgR009X_g093_t01"/>
    </source>
</evidence>
<feature type="transmembrane region" description="Helical" evidence="6">
    <location>
        <begin position="83"/>
        <end position="100"/>
    </location>
</feature>
<dbReference type="WBParaSite" id="PgR009X_g093_t01">
    <property type="protein sequence ID" value="PgR009X_g093_t01"/>
    <property type="gene ID" value="PgR009X_g093"/>
</dbReference>